<comment type="caution">
    <text evidence="1">The sequence shown here is derived from an EMBL/GenBank/DDBJ whole genome shotgun (WGS) entry which is preliminary data.</text>
</comment>
<keyword evidence="2" id="KW-1185">Reference proteome</keyword>
<dbReference type="RefSeq" id="WP_301238677.1">
    <property type="nucleotide sequence ID" value="NZ_JANRHH010000035.1"/>
</dbReference>
<dbReference type="EMBL" id="JANRHH010000035">
    <property type="protein sequence ID" value="MDN4593997.1"/>
    <property type="molecule type" value="Genomic_DNA"/>
</dbReference>
<sequence>MVETVPRAAVDWIRVGNKKVGVLSPFDDALSLLRLLFSHFSNALQQKYFHLLSDSHNQQLFKRENIDDVSGILFLAFLCLICNGDRFLL</sequence>
<protein>
    <submittedName>
        <fullName evidence="1">Uncharacterized protein</fullName>
    </submittedName>
</protein>
<proteinExistence type="predicted"/>
<organism evidence="1 2">
    <name type="scientific">Polycladomyces subterraneus</name>
    <dbReference type="NCBI Taxonomy" id="1016997"/>
    <lineage>
        <taxon>Bacteria</taxon>
        <taxon>Bacillati</taxon>
        <taxon>Bacillota</taxon>
        <taxon>Bacilli</taxon>
        <taxon>Bacillales</taxon>
        <taxon>Thermoactinomycetaceae</taxon>
        <taxon>Polycladomyces</taxon>
    </lineage>
</organism>
<evidence type="ECO:0000313" key="1">
    <source>
        <dbReference type="EMBL" id="MDN4593997.1"/>
    </source>
</evidence>
<evidence type="ECO:0000313" key="2">
    <source>
        <dbReference type="Proteomes" id="UP001174196"/>
    </source>
</evidence>
<reference evidence="1" key="1">
    <citation type="submission" date="2022-08" db="EMBL/GenBank/DDBJ databases">
        <title>Polycladomyces zharkentsis sp. nov., a novel thermophilic CMC and starch-degrading bacterium isolated from a geothermal spring in Kazakhstan.</title>
        <authorList>
            <person name="Mashzhan A."/>
            <person name="Kistaubaeva A."/>
            <person name="Javier-Lopez R."/>
            <person name="Birkeland N.-K."/>
        </authorList>
    </citation>
    <scope>NUCLEOTIDE SEQUENCE</scope>
    <source>
        <strain evidence="1">KSR 13</strain>
    </source>
</reference>
<gene>
    <name evidence="1" type="ORF">NWF35_08790</name>
</gene>
<accession>A0ABT8IML6</accession>
<name>A0ABT8IML6_9BACL</name>
<dbReference type="Proteomes" id="UP001174196">
    <property type="component" value="Unassembled WGS sequence"/>
</dbReference>